<evidence type="ECO:0000313" key="2">
    <source>
        <dbReference type="Proteomes" id="UP001154282"/>
    </source>
</evidence>
<dbReference type="InterPro" id="IPR008586">
    <property type="entry name" value="DUF868_pln"/>
</dbReference>
<evidence type="ECO:0000313" key="1">
    <source>
        <dbReference type="EMBL" id="CAI0408084.1"/>
    </source>
</evidence>
<gene>
    <name evidence="1" type="ORF">LITE_LOCUS13817</name>
</gene>
<dbReference type="PANTHER" id="PTHR31972">
    <property type="entry name" value="EXPRESSED PROTEIN"/>
    <property type="match status" value="1"/>
</dbReference>
<dbReference type="Pfam" id="PF05910">
    <property type="entry name" value="DUF868"/>
    <property type="match status" value="1"/>
</dbReference>
<dbReference type="AlphaFoldDB" id="A0AAV0JDW7"/>
<name>A0AAV0JDW7_9ROSI</name>
<comment type="caution">
    <text evidence="1">The sequence shown here is derived from an EMBL/GenBank/DDBJ whole genome shotgun (WGS) entry which is preliminary data.</text>
</comment>
<sequence>MRSIATCYSEHATKVSDSYCSGPAPSRTSISHHPTRPAPSSVTSTYKIIRNASSPIFVTVSWSGCGRGGRGFSVSVTDKIKSSACHSTANSFHQLRKPKGSNEFEACGSRIELLWNLSPAFYETGPEPVSGFYVVVLVDSEPGLFLGDVEEIEDEEGEIGFPKLGVNGEKIRLAAELSPVSRIEKFVSGRSGHGSYSTRAQFCRVGEMHDVMINFGSGGDRSAAGVSVWIDGRRVFQVRRLRWNFRGNQTIFLDGIVVDVMWDLHDWSFKETGEGEKEEDGGGRGGGGYTAAAAARGAAVFLFRTRSGLDSRLWLDEKILEQKKDPERAEFSLLICACKKPG</sequence>
<reference evidence="1" key="1">
    <citation type="submission" date="2022-08" db="EMBL/GenBank/DDBJ databases">
        <authorList>
            <person name="Gutierrez-Valencia J."/>
        </authorList>
    </citation>
    <scope>NUCLEOTIDE SEQUENCE</scope>
</reference>
<proteinExistence type="predicted"/>
<evidence type="ECO:0008006" key="3">
    <source>
        <dbReference type="Google" id="ProtNLM"/>
    </source>
</evidence>
<dbReference type="PANTHER" id="PTHR31972:SF16">
    <property type="entry name" value="FAMILY PROTEIN, PUTATIVE (DUF868)-RELATED"/>
    <property type="match status" value="1"/>
</dbReference>
<dbReference type="Proteomes" id="UP001154282">
    <property type="component" value="Unassembled WGS sequence"/>
</dbReference>
<protein>
    <recommendedName>
        <fullName evidence="3">DUF868 family protein</fullName>
    </recommendedName>
</protein>
<dbReference type="EMBL" id="CAMGYJ010000004">
    <property type="protein sequence ID" value="CAI0408084.1"/>
    <property type="molecule type" value="Genomic_DNA"/>
</dbReference>
<organism evidence="1 2">
    <name type="scientific">Linum tenue</name>
    <dbReference type="NCBI Taxonomy" id="586396"/>
    <lineage>
        <taxon>Eukaryota</taxon>
        <taxon>Viridiplantae</taxon>
        <taxon>Streptophyta</taxon>
        <taxon>Embryophyta</taxon>
        <taxon>Tracheophyta</taxon>
        <taxon>Spermatophyta</taxon>
        <taxon>Magnoliopsida</taxon>
        <taxon>eudicotyledons</taxon>
        <taxon>Gunneridae</taxon>
        <taxon>Pentapetalae</taxon>
        <taxon>rosids</taxon>
        <taxon>fabids</taxon>
        <taxon>Malpighiales</taxon>
        <taxon>Linaceae</taxon>
        <taxon>Linum</taxon>
    </lineage>
</organism>
<accession>A0AAV0JDW7</accession>
<keyword evidence="2" id="KW-1185">Reference proteome</keyword>